<dbReference type="PANTHER" id="PTHR28181:SF1">
    <property type="entry name" value="COLD TOLERANCE PROTEIN 1"/>
    <property type="match status" value="1"/>
</dbReference>
<protein>
    <submittedName>
        <fullName evidence="1">Uncharacterized protein</fullName>
    </submittedName>
</protein>
<dbReference type="SUPFAM" id="SSF56784">
    <property type="entry name" value="HAD-like"/>
    <property type="match status" value="1"/>
</dbReference>
<dbReference type="InterPro" id="IPR023214">
    <property type="entry name" value="HAD_sf"/>
</dbReference>
<dbReference type="Gene3D" id="3.40.50.1000">
    <property type="entry name" value="HAD superfamily/HAD-like"/>
    <property type="match status" value="1"/>
</dbReference>
<keyword evidence="2" id="KW-1185">Reference proteome</keyword>
<dbReference type="Pfam" id="PF12710">
    <property type="entry name" value="HAD"/>
    <property type="match status" value="1"/>
</dbReference>
<gene>
    <name evidence="1" type="ORF">Q9L58_009244</name>
</gene>
<dbReference type="Proteomes" id="UP001447188">
    <property type="component" value="Unassembled WGS sequence"/>
</dbReference>
<comment type="caution">
    <text evidence="1">The sequence shown here is derived from an EMBL/GenBank/DDBJ whole genome shotgun (WGS) entry which is preliminary data.</text>
</comment>
<dbReference type="EMBL" id="JBBBZM010000202">
    <property type="protein sequence ID" value="KAL0631891.1"/>
    <property type="molecule type" value="Genomic_DNA"/>
</dbReference>
<evidence type="ECO:0000313" key="2">
    <source>
        <dbReference type="Proteomes" id="UP001447188"/>
    </source>
</evidence>
<organism evidence="1 2">
    <name type="scientific">Discina gigas</name>
    <dbReference type="NCBI Taxonomy" id="1032678"/>
    <lineage>
        <taxon>Eukaryota</taxon>
        <taxon>Fungi</taxon>
        <taxon>Dikarya</taxon>
        <taxon>Ascomycota</taxon>
        <taxon>Pezizomycotina</taxon>
        <taxon>Pezizomycetes</taxon>
        <taxon>Pezizales</taxon>
        <taxon>Discinaceae</taxon>
        <taxon>Discina</taxon>
    </lineage>
</organism>
<reference evidence="1 2" key="1">
    <citation type="submission" date="2024-02" db="EMBL/GenBank/DDBJ databases">
        <title>Discinaceae phylogenomics.</title>
        <authorList>
            <person name="Dirks A.C."/>
            <person name="James T.Y."/>
        </authorList>
    </citation>
    <scope>NUCLEOTIDE SEQUENCE [LARGE SCALE GENOMIC DNA]</scope>
    <source>
        <strain evidence="1 2">ACD0624</strain>
    </source>
</reference>
<dbReference type="InterPro" id="IPR050849">
    <property type="entry name" value="HAD-like_hydrolase_phosphatase"/>
</dbReference>
<proteinExistence type="predicted"/>
<sequence length="280" mass="30907">MSRRRLLLLIDFDETLTSTDTLSHLVATAYTLQGPDVLLPPWDYFSSTYLCDYDTYAKEFPAESRRTLEEERRFLEGLRAVERASVERVEAAGVFRGLDRGVLVRDAAKIGGMMKEGWREVVTGVVGSGGRAAVVSVNWSRAWIRECMVGVEGEVRVFANEFVVGGEDGRLSGRLDRWFGGEDGGIWTAGDKVKVVRDFIGGGGQKEEEKALVVYVGDSVTDLLCLLEADVGVVFGRRLDDVCERLGVPIWDGLVAGNTGRGGLSRIGHWRELKAWIDTV</sequence>
<dbReference type="PANTHER" id="PTHR28181">
    <property type="entry name" value="UPF0655 PROTEIN YCR015C"/>
    <property type="match status" value="1"/>
</dbReference>
<name>A0ABR3G7V2_9PEZI</name>
<evidence type="ECO:0000313" key="1">
    <source>
        <dbReference type="EMBL" id="KAL0631891.1"/>
    </source>
</evidence>
<accession>A0ABR3G7V2</accession>
<dbReference type="InterPro" id="IPR036412">
    <property type="entry name" value="HAD-like_sf"/>
</dbReference>